<gene>
    <name evidence="2" type="ORF">A4A49_63469</name>
</gene>
<evidence type="ECO:0000313" key="2">
    <source>
        <dbReference type="EMBL" id="OIT33618.1"/>
    </source>
</evidence>
<organism evidence="2 3">
    <name type="scientific">Nicotiana attenuata</name>
    <name type="common">Coyote tobacco</name>
    <dbReference type="NCBI Taxonomy" id="49451"/>
    <lineage>
        <taxon>Eukaryota</taxon>
        <taxon>Viridiplantae</taxon>
        <taxon>Streptophyta</taxon>
        <taxon>Embryophyta</taxon>
        <taxon>Tracheophyta</taxon>
        <taxon>Spermatophyta</taxon>
        <taxon>Magnoliopsida</taxon>
        <taxon>eudicotyledons</taxon>
        <taxon>Gunneridae</taxon>
        <taxon>Pentapetalae</taxon>
        <taxon>asterids</taxon>
        <taxon>lamiids</taxon>
        <taxon>Solanales</taxon>
        <taxon>Solanaceae</taxon>
        <taxon>Nicotianoideae</taxon>
        <taxon>Nicotianeae</taxon>
        <taxon>Nicotiana</taxon>
    </lineage>
</organism>
<dbReference type="InterPro" id="IPR032567">
    <property type="entry name" value="RTL1-rel"/>
</dbReference>
<dbReference type="CDD" id="cd00303">
    <property type="entry name" value="retropepsin_like"/>
    <property type="match status" value="1"/>
</dbReference>
<feature type="non-terminal residue" evidence="2">
    <location>
        <position position="312"/>
    </location>
</feature>
<protein>
    <recommendedName>
        <fullName evidence="4">Retrotransposon gag domain-containing protein</fullName>
    </recommendedName>
</protein>
<dbReference type="EMBL" id="MJEQ01000849">
    <property type="protein sequence ID" value="OIT33618.1"/>
    <property type="molecule type" value="Genomic_DNA"/>
</dbReference>
<dbReference type="Gramene" id="OIT33618">
    <property type="protein sequence ID" value="OIT33618"/>
    <property type="gene ID" value="A4A49_63469"/>
</dbReference>
<feature type="compositionally biased region" description="Low complexity" evidence="1">
    <location>
        <begin position="108"/>
        <end position="145"/>
    </location>
</feature>
<keyword evidence="3" id="KW-1185">Reference proteome</keyword>
<name>A0A314KW38_NICAT</name>
<dbReference type="InterPro" id="IPR021109">
    <property type="entry name" value="Peptidase_aspartic_dom_sf"/>
</dbReference>
<proteinExistence type="predicted"/>
<feature type="non-terminal residue" evidence="2">
    <location>
        <position position="1"/>
    </location>
</feature>
<dbReference type="AlphaFoldDB" id="A0A314KW38"/>
<accession>A0A314KW38</accession>
<dbReference type="Gene3D" id="2.40.70.10">
    <property type="entry name" value="Acid Proteases"/>
    <property type="match status" value="1"/>
</dbReference>
<dbReference type="Proteomes" id="UP000187609">
    <property type="component" value="Unassembled WGS sequence"/>
</dbReference>
<evidence type="ECO:0000256" key="1">
    <source>
        <dbReference type="SAM" id="MobiDB-lite"/>
    </source>
</evidence>
<dbReference type="PANTHER" id="PTHR15503:SF22">
    <property type="entry name" value="TRANSPOSON TY3-I GAG POLYPROTEIN"/>
    <property type="match status" value="1"/>
</dbReference>
<feature type="region of interest" description="Disordered" evidence="1">
    <location>
        <begin position="104"/>
        <end position="148"/>
    </location>
</feature>
<comment type="caution">
    <text evidence="2">The sequence shown here is derived from an EMBL/GenBank/DDBJ whole genome shotgun (WGS) entry which is preliminary data.</text>
</comment>
<reference evidence="2" key="1">
    <citation type="submission" date="2016-11" db="EMBL/GenBank/DDBJ databases">
        <title>The genome of Nicotiana attenuata.</title>
        <authorList>
            <person name="Xu S."/>
            <person name="Brockmoeller T."/>
            <person name="Gaquerel E."/>
            <person name="Navarro A."/>
            <person name="Kuhl H."/>
            <person name="Gase K."/>
            <person name="Ling Z."/>
            <person name="Zhou W."/>
            <person name="Kreitzer C."/>
            <person name="Stanke M."/>
            <person name="Tang H."/>
            <person name="Lyons E."/>
            <person name="Pandey P."/>
            <person name="Pandey S.P."/>
            <person name="Timmermann B."/>
            <person name="Baldwin I.T."/>
        </authorList>
    </citation>
    <scope>NUCLEOTIDE SEQUENCE [LARGE SCALE GENOMIC DNA]</scope>
    <source>
        <strain evidence="2">UT</strain>
    </source>
</reference>
<sequence length="312" mass="34217">IELPKCDGNAAESWIFQARQYFDHYNSLLAKLQMTSSVHDYLSRFEKLANRTTEMSPPMLKHCFTSGLLPDIKVDVLSFRPMDLNEAIGLAFLQEQKYLAQPKLTTRPTSSSKPQPLSLPQQTTWNPKSTPSISPSSQSPTASLPGIGRIPFKKLTPAEVQRKRELNFFFNCDEKYHKGHRCSSAPQLFLLLTDDEALEDPPSELLPPPSDSPPPDISPASPSLLTISLHALSGGLDSSTIRVTGYIKGLAAQILIDGGSTHNFVNPRAARKLKLAIEPSTRFSVVVGNGHALTCLGVIHDVPITIQGFSFS</sequence>
<dbReference type="PANTHER" id="PTHR15503">
    <property type="entry name" value="LDOC1 RELATED"/>
    <property type="match status" value="1"/>
</dbReference>
<feature type="region of interest" description="Disordered" evidence="1">
    <location>
        <begin position="199"/>
        <end position="220"/>
    </location>
</feature>
<dbReference type="Pfam" id="PF08284">
    <property type="entry name" value="RVP_2"/>
    <property type="match status" value="1"/>
</dbReference>
<evidence type="ECO:0008006" key="4">
    <source>
        <dbReference type="Google" id="ProtNLM"/>
    </source>
</evidence>
<evidence type="ECO:0000313" key="3">
    <source>
        <dbReference type="Proteomes" id="UP000187609"/>
    </source>
</evidence>
<feature type="compositionally biased region" description="Pro residues" evidence="1">
    <location>
        <begin position="204"/>
        <end position="217"/>
    </location>
</feature>
<dbReference type="SMR" id="A0A314KW38"/>